<keyword evidence="2" id="KW-0436">Ligase</keyword>
<feature type="domain" description="AMP-binding enzyme C-terminal" evidence="5">
    <location>
        <begin position="436"/>
        <end position="511"/>
    </location>
</feature>
<dbReference type="RefSeq" id="WP_147911994.1">
    <property type="nucleotide sequence ID" value="NZ_JBHUEJ010000015.1"/>
</dbReference>
<evidence type="ECO:0000313" key="7">
    <source>
        <dbReference type="Proteomes" id="UP001597304"/>
    </source>
</evidence>
<evidence type="ECO:0000313" key="6">
    <source>
        <dbReference type="EMBL" id="MFD1710239.1"/>
    </source>
</evidence>
<evidence type="ECO:0000259" key="4">
    <source>
        <dbReference type="Pfam" id="PF00501"/>
    </source>
</evidence>
<dbReference type="EMBL" id="JBHUEJ010000015">
    <property type="protein sequence ID" value="MFD1710239.1"/>
    <property type="molecule type" value="Genomic_DNA"/>
</dbReference>
<feature type="domain" description="AMP-dependent synthetase/ligase" evidence="4">
    <location>
        <begin position="18"/>
        <end position="385"/>
    </location>
</feature>
<evidence type="ECO:0000256" key="2">
    <source>
        <dbReference type="ARBA" id="ARBA00022598"/>
    </source>
</evidence>
<sequence length="538" mass="57002">MRFDDPAGTVGAALAHTAAEHAGTAFIDQDATYTWPEMDRLATRIGQRLQALGIGHGDRIGVILPNQIEWVALYFAAARIGAVVVGLSVRYRDTELDFMLSDSGAKAVLAPASFAGFDYVGYLHAARARMPHLQHLMFVGAPQADGDGDVDFGEWMQDRAGETAAPSGVGPAPDDLVMVIYTSGTTGRPKAAGLTHRSQLTSASAQQAHTGMASTDLLQLALPLNHVGGITCGVLSMLIAGGASELVAAFQPDTVLAMTRRHPPTMLVGVPTMLTLLLMHPDFAQGNWSRVRLMIVGGSNVEPALLKRLQTAFPNATLMNLYGLSESSGAVVMTPRGATQDALLNSIGKPLRGASVRVLNPDGTDAAVGEVGELLFRGCGVIPRYVGAQQDEGTFDAEGWLHSGDMGYQDAAGQIYLMGRRKDMFLQGGFNVYPAEVEGVIGALPGVVMVAGIGVPDPVLGEIGRYYVVAKPDSGQTADAIVAHCREHLADYKVPRQVVFRDALPMTPAGKIQKAALRDEARPTPQAGEDDDETQRQL</sequence>
<dbReference type="InterPro" id="IPR020845">
    <property type="entry name" value="AMP-binding_CS"/>
</dbReference>
<evidence type="ECO:0000259" key="5">
    <source>
        <dbReference type="Pfam" id="PF13193"/>
    </source>
</evidence>
<accession>A0ABW4KR14</accession>
<organism evidence="6 7">
    <name type="scientific">Ottowia flava</name>
    <dbReference type="NCBI Taxonomy" id="2675430"/>
    <lineage>
        <taxon>Bacteria</taxon>
        <taxon>Pseudomonadati</taxon>
        <taxon>Pseudomonadota</taxon>
        <taxon>Betaproteobacteria</taxon>
        <taxon>Burkholderiales</taxon>
        <taxon>Comamonadaceae</taxon>
        <taxon>Ottowia</taxon>
    </lineage>
</organism>
<name>A0ABW4KR14_9BURK</name>
<dbReference type="InterPro" id="IPR000873">
    <property type="entry name" value="AMP-dep_synth/lig_dom"/>
</dbReference>
<feature type="compositionally biased region" description="Acidic residues" evidence="3">
    <location>
        <begin position="528"/>
        <end position="538"/>
    </location>
</feature>
<comment type="similarity">
    <text evidence="1">Belongs to the ATP-dependent AMP-binding enzyme family.</text>
</comment>
<dbReference type="Pfam" id="PF13193">
    <property type="entry name" value="AMP-binding_C"/>
    <property type="match status" value="1"/>
</dbReference>
<dbReference type="PANTHER" id="PTHR43201">
    <property type="entry name" value="ACYL-COA SYNTHETASE"/>
    <property type="match status" value="1"/>
</dbReference>
<dbReference type="Pfam" id="PF00501">
    <property type="entry name" value="AMP-binding"/>
    <property type="match status" value="1"/>
</dbReference>
<dbReference type="InterPro" id="IPR025110">
    <property type="entry name" value="AMP-bd_C"/>
</dbReference>
<gene>
    <name evidence="6" type="ORF">ACFSF0_06460</name>
</gene>
<dbReference type="InterPro" id="IPR045851">
    <property type="entry name" value="AMP-bd_C_sf"/>
</dbReference>
<reference evidence="7" key="1">
    <citation type="journal article" date="2019" name="Int. J. Syst. Evol. Microbiol.">
        <title>The Global Catalogue of Microorganisms (GCM) 10K type strain sequencing project: providing services to taxonomists for standard genome sequencing and annotation.</title>
        <authorList>
            <consortium name="The Broad Institute Genomics Platform"/>
            <consortium name="The Broad Institute Genome Sequencing Center for Infectious Disease"/>
            <person name="Wu L."/>
            <person name="Ma J."/>
        </authorList>
    </citation>
    <scope>NUCLEOTIDE SEQUENCE [LARGE SCALE GENOMIC DNA]</scope>
    <source>
        <strain evidence="7">LMG 29247</strain>
    </source>
</reference>
<protein>
    <submittedName>
        <fullName evidence="6">Class I adenylate-forming enzyme family protein</fullName>
    </submittedName>
</protein>
<proteinExistence type="inferred from homology"/>
<feature type="region of interest" description="Disordered" evidence="3">
    <location>
        <begin position="511"/>
        <end position="538"/>
    </location>
</feature>
<dbReference type="PANTHER" id="PTHR43201:SF5">
    <property type="entry name" value="MEDIUM-CHAIN ACYL-COA LIGASE ACSF2, MITOCHONDRIAL"/>
    <property type="match status" value="1"/>
</dbReference>
<evidence type="ECO:0000256" key="1">
    <source>
        <dbReference type="ARBA" id="ARBA00006432"/>
    </source>
</evidence>
<dbReference type="Gene3D" id="3.40.50.12780">
    <property type="entry name" value="N-terminal domain of ligase-like"/>
    <property type="match status" value="1"/>
</dbReference>
<dbReference type="SUPFAM" id="SSF56801">
    <property type="entry name" value="Acetyl-CoA synthetase-like"/>
    <property type="match status" value="1"/>
</dbReference>
<comment type="caution">
    <text evidence="6">The sequence shown here is derived from an EMBL/GenBank/DDBJ whole genome shotgun (WGS) entry which is preliminary data.</text>
</comment>
<keyword evidence="7" id="KW-1185">Reference proteome</keyword>
<dbReference type="Proteomes" id="UP001597304">
    <property type="component" value="Unassembled WGS sequence"/>
</dbReference>
<dbReference type="Gene3D" id="3.30.300.30">
    <property type="match status" value="1"/>
</dbReference>
<dbReference type="InterPro" id="IPR042099">
    <property type="entry name" value="ANL_N_sf"/>
</dbReference>
<dbReference type="PROSITE" id="PS00455">
    <property type="entry name" value="AMP_BINDING"/>
    <property type="match status" value="1"/>
</dbReference>
<evidence type="ECO:0000256" key="3">
    <source>
        <dbReference type="SAM" id="MobiDB-lite"/>
    </source>
</evidence>